<keyword evidence="16" id="KW-1185">Reference proteome</keyword>
<dbReference type="Proteomes" id="UP000828390">
    <property type="component" value="Unassembled WGS sequence"/>
</dbReference>
<evidence type="ECO:0000256" key="8">
    <source>
        <dbReference type="ARBA" id="ARBA00048017"/>
    </source>
</evidence>
<dbReference type="InterPro" id="IPR037113">
    <property type="entry name" value="Hat1_N_sf"/>
</dbReference>
<dbReference type="GO" id="GO:0031509">
    <property type="term" value="P:subtelomeric heterochromatin formation"/>
    <property type="evidence" value="ECO:0007669"/>
    <property type="project" value="InterPro"/>
</dbReference>
<evidence type="ECO:0000256" key="11">
    <source>
        <dbReference type="PIRSR" id="PIRSR038084-2"/>
    </source>
</evidence>
<gene>
    <name evidence="15" type="ORF">DPMN_078526</name>
</gene>
<dbReference type="Gene3D" id="3.90.360.10">
    <property type="entry name" value="Histone acetyl transferase 1 (HAT1), N-terminal domain"/>
    <property type="match status" value="1"/>
</dbReference>
<comment type="catalytic activity">
    <reaction evidence="8 9">
        <text>L-lysyl-[protein] + acetyl-CoA = N(6)-acetyl-L-lysyl-[protein] + CoA + H(+)</text>
        <dbReference type="Rhea" id="RHEA:45948"/>
        <dbReference type="Rhea" id="RHEA-COMP:9752"/>
        <dbReference type="Rhea" id="RHEA-COMP:10731"/>
        <dbReference type="ChEBI" id="CHEBI:15378"/>
        <dbReference type="ChEBI" id="CHEBI:29969"/>
        <dbReference type="ChEBI" id="CHEBI:57287"/>
        <dbReference type="ChEBI" id="CHEBI:57288"/>
        <dbReference type="ChEBI" id="CHEBI:61930"/>
        <dbReference type="EC" id="2.3.1.48"/>
    </reaction>
</comment>
<dbReference type="AlphaFoldDB" id="A0A9D4BP89"/>
<sequence>MAGIIHSALEQYKCDANDVLIFKLVRDVADLGNNEGFRPEMCHQVFGDQESIFGYKDLCIQMYYTAARLNTYLNITYTGKVSPDKNDGLKPDDVIGALSKEIPPGYYTSIDDFSASVAKDATFKPFGELLHTYTVGKEGRERQFEIYRTDIACPGFRDYHSRLQTFILFFIDAASYIDVDDDRWSFYLVFEKYKHDGSVMYATVGYMTVYSYYAYPSRVRPRISQVLILPPFQKQGHGAHLLQTFYNRCYGDSEILDITVEDPSEDFQRLRDFVDARNCMALKSFKPDKLRKGFDEDMVREARTKLKLNRRQIRRVYEILRMKATDHTNKKEYTQFRLDVKRRLNIPFQKNGRDFEKLQKALAPDELSATLSCMTLPQRHQYLEKAFEDTTEVYSRVIERLNMC</sequence>
<dbReference type="SUPFAM" id="SSF55729">
    <property type="entry name" value="Acyl-CoA N-acyltransferases (Nat)"/>
    <property type="match status" value="1"/>
</dbReference>
<evidence type="ECO:0000256" key="7">
    <source>
        <dbReference type="ARBA" id="ARBA00023315"/>
    </source>
</evidence>
<dbReference type="PIRSF" id="PIRSF038084">
    <property type="entry name" value="HAT-B_cat"/>
    <property type="match status" value="1"/>
</dbReference>
<evidence type="ECO:0000313" key="15">
    <source>
        <dbReference type="EMBL" id="KAH3703489.1"/>
    </source>
</evidence>
<evidence type="ECO:0000256" key="5">
    <source>
        <dbReference type="ARBA" id="ARBA00022679"/>
    </source>
</evidence>
<dbReference type="GO" id="GO:0000781">
    <property type="term" value="C:chromosome, telomeric region"/>
    <property type="evidence" value="ECO:0007669"/>
    <property type="project" value="GOC"/>
</dbReference>
<name>A0A9D4BP89_DREPO</name>
<dbReference type="InterPro" id="IPR016181">
    <property type="entry name" value="Acyl_CoA_acyltransferase"/>
</dbReference>
<evidence type="ECO:0000256" key="3">
    <source>
        <dbReference type="ARBA" id="ARBA00013184"/>
    </source>
</evidence>
<evidence type="ECO:0000259" key="13">
    <source>
        <dbReference type="Pfam" id="PF10394"/>
    </source>
</evidence>
<reference evidence="15" key="1">
    <citation type="journal article" date="2019" name="bioRxiv">
        <title>The Genome of the Zebra Mussel, Dreissena polymorpha: A Resource for Invasive Species Research.</title>
        <authorList>
            <person name="McCartney M.A."/>
            <person name="Auch B."/>
            <person name="Kono T."/>
            <person name="Mallez S."/>
            <person name="Zhang Y."/>
            <person name="Obille A."/>
            <person name="Becker A."/>
            <person name="Abrahante J.E."/>
            <person name="Garbe J."/>
            <person name="Badalamenti J.P."/>
            <person name="Herman A."/>
            <person name="Mangelson H."/>
            <person name="Liachko I."/>
            <person name="Sullivan S."/>
            <person name="Sone E.D."/>
            <person name="Koren S."/>
            <person name="Silverstein K.A.T."/>
            <person name="Beckman K.B."/>
            <person name="Gohl D.M."/>
        </authorList>
    </citation>
    <scope>NUCLEOTIDE SEQUENCE</scope>
    <source>
        <strain evidence="15">Duluth1</strain>
        <tissue evidence="15">Whole animal</tissue>
    </source>
</reference>
<evidence type="ECO:0000256" key="6">
    <source>
        <dbReference type="ARBA" id="ARBA00023242"/>
    </source>
</evidence>
<dbReference type="Gene3D" id="1.10.10.390">
    <property type="match status" value="1"/>
</dbReference>
<dbReference type="GO" id="GO:0004402">
    <property type="term" value="F:histone acetyltransferase activity"/>
    <property type="evidence" value="ECO:0007669"/>
    <property type="project" value="UniProtKB-UniRule"/>
</dbReference>
<keyword evidence="7 9" id="KW-0012">Acyltransferase</keyword>
<feature type="domain" description="Histone acetyl transferase HAT1 N-terminal" evidence="13">
    <location>
        <begin position="12"/>
        <end position="172"/>
    </location>
</feature>
<comment type="similarity">
    <text evidence="2 9">Belongs to the HAT1 family.</text>
</comment>
<dbReference type="InterPro" id="IPR017380">
    <property type="entry name" value="Hist_AcTrfase_B-typ_cat-su"/>
</dbReference>
<dbReference type="Gene3D" id="3.40.630.30">
    <property type="match status" value="1"/>
</dbReference>
<comment type="subcellular location">
    <subcellularLocation>
        <location evidence="1">Nucleus</location>
    </subcellularLocation>
</comment>
<dbReference type="Pfam" id="PF21183">
    <property type="entry name" value="HAT1_C"/>
    <property type="match status" value="1"/>
</dbReference>
<evidence type="ECO:0000256" key="1">
    <source>
        <dbReference type="ARBA" id="ARBA00004123"/>
    </source>
</evidence>
<feature type="site" description="Interaction with histone H4 N-terminus" evidence="12">
    <location>
        <position position="184"/>
    </location>
</feature>
<dbReference type="GO" id="GO:0005634">
    <property type="term" value="C:nucleus"/>
    <property type="evidence" value="ECO:0007669"/>
    <property type="project" value="UniProtKB-SubCell"/>
</dbReference>
<evidence type="ECO:0000256" key="9">
    <source>
        <dbReference type="PIRNR" id="PIRNR038084"/>
    </source>
</evidence>
<dbReference type="Pfam" id="PF10394">
    <property type="entry name" value="Hat1_N"/>
    <property type="match status" value="1"/>
</dbReference>
<dbReference type="InterPro" id="IPR048776">
    <property type="entry name" value="HAT1_C"/>
</dbReference>
<evidence type="ECO:0000256" key="4">
    <source>
        <dbReference type="ARBA" id="ARBA00021268"/>
    </source>
</evidence>
<evidence type="ECO:0000259" key="14">
    <source>
        <dbReference type="Pfam" id="PF21183"/>
    </source>
</evidence>
<feature type="region of interest" description="Interaction with histone H4 N-terminus" evidence="11">
    <location>
        <begin position="48"/>
        <end position="50"/>
    </location>
</feature>
<dbReference type="EC" id="2.3.1.48" evidence="3 9"/>
<feature type="domain" description="Histone acetyltransferase type B catalytic subunit C-terminal" evidence="14">
    <location>
        <begin position="271"/>
        <end position="322"/>
    </location>
</feature>
<dbReference type="InterPro" id="IPR019467">
    <property type="entry name" value="Hat1_N"/>
</dbReference>
<feature type="region of interest" description="Interaction with histone H4 N-terminus" evidence="11">
    <location>
        <begin position="210"/>
        <end position="212"/>
    </location>
</feature>
<dbReference type="InterPro" id="IPR013523">
    <property type="entry name" value="Hist_AcTrfase_HAT1_C"/>
</dbReference>
<organism evidence="15 16">
    <name type="scientific">Dreissena polymorpha</name>
    <name type="common">Zebra mussel</name>
    <name type="synonym">Mytilus polymorpha</name>
    <dbReference type="NCBI Taxonomy" id="45954"/>
    <lineage>
        <taxon>Eukaryota</taxon>
        <taxon>Metazoa</taxon>
        <taxon>Spiralia</taxon>
        <taxon>Lophotrochozoa</taxon>
        <taxon>Mollusca</taxon>
        <taxon>Bivalvia</taxon>
        <taxon>Autobranchia</taxon>
        <taxon>Heteroconchia</taxon>
        <taxon>Euheterodonta</taxon>
        <taxon>Imparidentia</taxon>
        <taxon>Neoheterodontei</taxon>
        <taxon>Myida</taxon>
        <taxon>Dreissenoidea</taxon>
        <taxon>Dreissenidae</taxon>
        <taxon>Dreissena</taxon>
    </lineage>
</organism>
<dbReference type="GO" id="GO:0042393">
    <property type="term" value="F:histone binding"/>
    <property type="evidence" value="ECO:0007669"/>
    <property type="project" value="InterPro"/>
</dbReference>
<feature type="active site" description="Proton donor/acceptor" evidence="10">
    <location>
        <position position="261"/>
    </location>
</feature>
<keyword evidence="5 9" id="KW-0808">Transferase</keyword>
<evidence type="ECO:0000313" key="16">
    <source>
        <dbReference type="Proteomes" id="UP000828390"/>
    </source>
</evidence>
<dbReference type="PANTHER" id="PTHR12046">
    <property type="entry name" value="HISTONE ACETYLTRANSFERASE TYPE B CATALYTIC SUBUNIT"/>
    <property type="match status" value="1"/>
</dbReference>
<reference evidence="15" key="2">
    <citation type="submission" date="2020-11" db="EMBL/GenBank/DDBJ databases">
        <authorList>
            <person name="McCartney M.A."/>
            <person name="Auch B."/>
            <person name="Kono T."/>
            <person name="Mallez S."/>
            <person name="Becker A."/>
            <person name="Gohl D.M."/>
            <person name="Silverstein K.A.T."/>
            <person name="Koren S."/>
            <person name="Bechman K.B."/>
            <person name="Herman A."/>
            <person name="Abrahante J.E."/>
            <person name="Garbe J."/>
        </authorList>
    </citation>
    <scope>NUCLEOTIDE SEQUENCE</scope>
    <source>
        <strain evidence="15">Duluth1</strain>
        <tissue evidence="15">Whole animal</tissue>
    </source>
</reference>
<evidence type="ECO:0000256" key="12">
    <source>
        <dbReference type="PIRSR" id="PIRSR038084-3"/>
    </source>
</evidence>
<evidence type="ECO:0000256" key="10">
    <source>
        <dbReference type="PIRSR" id="PIRSR038084-1"/>
    </source>
</evidence>
<protein>
    <recommendedName>
        <fullName evidence="4 9">Histone acetyltransferase type B catalytic subunit</fullName>
        <ecNumber evidence="3 9">2.3.1.48</ecNumber>
    </recommendedName>
</protein>
<keyword evidence="6" id="KW-0539">Nucleus</keyword>
<accession>A0A9D4BP89</accession>
<dbReference type="EMBL" id="JAIWYP010000015">
    <property type="protein sequence ID" value="KAH3703489.1"/>
    <property type="molecule type" value="Genomic_DNA"/>
</dbReference>
<evidence type="ECO:0000256" key="2">
    <source>
        <dbReference type="ARBA" id="ARBA00010543"/>
    </source>
</evidence>
<comment type="caution">
    <text evidence="15">The sequence shown here is derived from an EMBL/GenBank/DDBJ whole genome shotgun (WGS) entry which is preliminary data.</text>
</comment>
<dbReference type="OrthoDB" id="10253098at2759"/>
<proteinExistence type="inferred from homology"/>